<feature type="transmembrane region" description="Helical" evidence="7">
    <location>
        <begin position="218"/>
        <end position="241"/>
    </location>
</feature>
<gene>
    <name evidence="9" type="ORF">METZ01_LOCUS146575</name>
</gene>
<keyword evidence="2" id="KW-1003">Cell membrane</keyword>
<keyword evidence="4 7" id="KW-0812">Transmembrane</keyword>
<evidence type="ECO:0000313" key="9">
    <source>
        <dbReference type="EMBL" id="SVA93721.1"/>
    </source>
</evidence>
<keyword evidence="3" id="KW-0997">Cell inner membrane</keyword>
<dbReference type="InterPro" id="IPR010656">
    <property type="entry name" value="DctM"/>
</dbReference>
<dbReference type="EMBL" id="UINC01022976">
    <property type="protein sequence ID" value="SVA93721.1"/>
    <property type="molecule type" value="Genomic_DNA"/>
</dbReference>
<feature type="transmembrane region" description="Helical" evidence="7">
    <location>
        <begin position="365"/>
        <end position="387"/>
    </location>
</feature>
<evidence type="ECO:0000256" key="1">
    <source>
        <dbReference type="ARBA" id="ARBA00004429"/>
    </source>
</evidence>
<feature type="transmembrane region" description="Helical" evidence="7">
    <location>
        <begin position="90"/>
        <end position="110"/>
    </location>
</feature>
<feature type="domain" description="TRAP C4-dicarboxylate transport system permease DctM subunit" evidence="8">
    <location>
        <begin position="14"/>
        <end position="423"/>
    </location>
</feature>
<dbReference type="PANTHER" id="PTHR33362">
    <property type="entry name" value="SIALIC ACID TRAP TRANSPORTER PERMEASE PROTEIN SIAT-RELATED"/>
    <property type="match status" value="1"/>
</dbReference>
<dbReference type="NCBIfam" id="TIGR00786">
    <property type="entry name" value="dctM"/>
    <property type="match status" value="1"/>
</dbReference>
<feature type="transmembrane region" description="Helical" evidence="7">
    <location>
        <begin position="176"/>
        <end position="197"/>
    </location>
</feature>
<feature type="transmembrane region" description="Helical" evidence="7">
    <location>
        <begin position="407"/>
        <end position="427"/>
    </location>
</feature>
<evidence type="ECO:0000256" key="6">
    <source>
        <dbReference type="ARBA" id="ARBA00023136"/>
    </source>
</evidence>
<dbReference type="GO" id="GO:0005886">
    <property type="term" value="C:plasma membrane"/>
    <property type="evidence" value="ECO:0007669"/>
    <property type="project" value="UniProtKB-SubCell"/>
</dbReference>
<evidence type="ECO:0000256" key="5">
    <source>
        <dbReference type="ARBA" id="ARBA00022989"/>
    </source>
</evidence>
<feature type="transmembrane region" description="Helical" evidence="7">
    <location>
        <begin position="308"/>
        <end position="333"/>
    </location>
</feature>
<dbReference type="InterPro" id="IPR004681">
    <property type="entry name" value="TRAP_DctM"/>
</dbReference>
<evidence type="ECO:0000256" key="7">
    <source>
        <dbReference type="SAM" id="Phobius"/>
    </source>
</evidence>
<proteinExistence type="predicted"/>
<dbReference type="AlphaFoldDB" id="A0A381ZXK9"/>
<dbReference type="Pfam" id="PF06808">
    <property type="entry name" value="DctM"/>
    <property type="match status" value="1"/>
</dbReference>
<dbReference type="PANTHER" id="PTHR33362:SF5">
    <property type="entry name" value="C4-DICARBOXYLATE TRAP TRANSPORTER LARGE PERMEASE PROTEIN DCTM"/>
    <property type="match status" value="1"/>
</dbReference>
<feature type="transmembrane region" description="Helical" evidence="7">
    <location>
        <begin position="6"/>
        <end position="39"/>
    </location>
</feature>
<keyword evidence="5 7" id="KW-1133">Transmembrane helix</keyword>
<feature type="transmembrane region" description="Helical" evidence="7">
    <location>
        <begin position="340"/>
        <end position="359"/>
    </location>
</feature>
<protein>
    <recommendedName>
        <fullName evidence="8">TRAP C4-dicarboxylate transport system permease DctM subunit domain-containing protein</fullName>
    </recommendedName>
</protein>
<sequence length="428" mass="44718">METNTIIILVVAGLMLLHLAIGVPLFVVLGLGAAAMILGCDVYSISVFGEVPFSAIDSWALLAMPLFILAGEIISRGKTANDLVRLGEAIVGWIKGGLGMATIFGCFFFAGTSGSSSADTITIGRIMIPAMKERGYQTSYAASLAASGGILGVIVPPSLIFIVYGIATSTSIGDLFLGGILPGLLLAMAMCAANYFVCKYTSWGAPEQGRFSLRQVGLALWGAKFGLGAPGIILGGIYSGVFTPTEAASVAVAYVVIVEMVINRSFGFEELIPAFSRAAIMTGILAPIIAFSVLLGETLAILRVPSNVVTFFMSLPVGTIGSVGLIVLVLLMIGCILEPIAAILVVMPILLPIGLELGFDPVHFGVFVVCTLSVGFITPPVGINLFAASAISDEPFIRIAVKAFPSFLALILVIMLIAAFPQIVLWFR</sequence>
<evidence type="ECO:0000259" key="8">
    <source>
        <dbReference type="Pfam" id="PF06808"/>
    </source>
</evidence>
<evidence type="ECO:0000256" key="2">
    <source>
        <dbReference type="ARBA" id="ARBA00022475"/>
    </source>
</evidence>
<organism evidence="9">
    <name type="scientific">marine metagenome</name>
    <dbReference type="NCBI Taxonomy" id="408172"/>
    <lineage>
        <taxon>unclassified sequences</taxon>
        <taxon>metagenomes</taxon>
        <taxon>ecological metagenomes</taxon>
    </lineage>
</organism>
<evidence type="ECO:0000256" key="4">
    <source>
        <dbReference type="ARBA" id="ARBA00022692"/>
    </source>
</evidence>
<reference evidence="9" key="1">
    <citation type="submission" date="2018-05" db="EMBL/GenBank/DDBJ databases">
        <authorList>
            <person name="Lanie J.A."/>
            <person name="Ng W.-L."/>
            <person name="Kazmierczak K.M."/>
            <person name="Andrzejewski T.M."/>
            <person name="Davidsen T.M."/>
            <person name="Wayne K.J."/>
            <person name="Tettelin H."/>
            <person name="Glass J.I."/>
            <person name="Rusch D."/>
            <person name="Podicherti R."/>
            <person name="Tsui H.-C.T."/>
            <person name="Winkler M.E."/>
        </authorList>
    </citation>
    <scope>NUCLEOTIDE SEQUENCE</scope>
</reference>
<feature type="transmembrane region" description="Helical" evidence="7">
    <location>
        <begin position="140"/>
        <end position="164"/>
    </location>
</feature>
<feature type="transmembrane region" description="Helical" evidence="7">
    <location>
        <begin position="247"/>
        <end position="266"/>
    </location>
</feature>
<name>A0A381ZXK9_9ZZZZ</name>
<keyword evidence="6 7" id="KW-0472">Membrane</keyword>
<comment type="subcellular location">
    <subcellularLocation>
        <location evidence="1">Cell inner membrane</location>
        <topology evidence="1">Multi-pass membrane protein</topology>
    </subcellularLocation>
</comment>
<evidence type="ECO:0000256" key="3">
    <source>
        <dbReference type="ARBA" id="ARBA00022519"/>
    </source>
</evidence>
<dbReference type="GO" id="GO:0022857">
    <property type="term" value="F:transmembrane transporter activity"/>
    <property type="evidence" value="ECO:0007669"/>
    <property type="project" value="TreeGrafter"/>
</dbReference>
<dbReference type="PIRSF" id="PIRSF006066">
    <property type="entry name" value="HI0050"/>
    <property type="match status" value="1"/>
</dbReference>
<feature type="transmembrane region" description="Helical" evidence="7">
    <location>
        <begin position="278"/>
        <end position="302"/>
    </location>
</feature>
<accession>A0A381ZXK9</accession>